<organism evidence="1">
    <name type="scientific">uncultured Desulfobacterium sp</name>
    <dbReference type="NCBI Taxonomy" id="201089"/>
    <lineage>
        <taxon>Bacteria</taxon>
        <taxon>Pseudomonadati</taxon>
        <taxon>Thermodesulfobacteriota</taxon>
        <taxon>Desulfobacteria</taxon>
        <taxon>Desulfobacterales</taxon>
        <taxon>Desulfobacteriaceae</taxon>
        <taxon>Desulfobacterium</taxon>
        <taxon>environmental samples</taxon>
    </lineage>
</organism>
<dbReference type="Pfam" id="PF04365">
    <property type="entry name" value="BrnT_toxin"/>
    <property type="match status" value="1"/>
</dbReference>
<dbReference type="Gene3D" id="3.10.450.530">
    <property type="entry name" value="Ribonuclease toxin, BrnT, of type II toxin-antitoxin system"/>
    <property type="match status" value="1"/>
</dbReference>
<gene>
    <name evidence="1" type="ORF">PITCH_A1050005</name>
</gene>
<protein>
    <recommendedName>
        <fullName evidence="2">BrnT family toxin</fullName>
    </recommendedName>
</protein>
<evidence type="ECO:0008006" key="2">
    <source>
        <dbReference type="Google" id="ProtNLM"/>
    </source>
</evidence>
<accession>A0A445MQR4</accession>
<dbReference type="InterPro" id="IPR038573">
    <property type="entry name" value="BrnT_sf"/>
</dbReference>
<evidence type="ECO:0000313" key="1">
    <source>
        <dbReference type="EMBL" id="SPD71805.1"/>
    </source>
</evidence>
<dbReference type="AlphaFoldDB" id="A0A445MQR4"/>
<sequence length="100" mass="11821">MAITYDFEWDPKKAQTNKMKHDVNFEEAATLFLDPMAMTIYDPEHSREEERWVTLGISKNSRLLLVCHTFHEKDLDAVTIRIFSSRKATKREVQEYGELK</sequence>
<dbReference type="InterPro" id="IPR007460">
    <property type="entry name" value="BrnT_toxin"/>
</dbReference>
<reference evidence="1" key="1">
    <citation type="submission" date="2018-01" db="EMBL/GenBank/DDBJ databases">
        <authorList>
            <person name="Regsiter A."/>
            <person name="William W."/>
        </authorList>
    </citation>
    <scope>NUCLEOTIDE SEQUENCE</scope>
    <source>
        <strain evidence="1">TRIP AH-1</strain>
    </source>
</reference>
<dbReference type="EMBL" id="OJIN01000008">
    <property type="protein sequence ID" value="SPD71805.1"/>
    <property type="molecule type" value="Genomic_DNA"/>
</dbReference>
<name>A0A445MQR4_9BACT</name>
<proteinExistence type="predicted"/>